<proteinExistence type="predicted"/>
<evidence type="ECO:0000256" key="3">
    <source>
        <dbReference type="ARBA" id="ARBA00023098"/>
    </source>
</evidence>
<keyword evidence="2" id="KW-0442">Lipid degradation</keyword>
<gene>
    <name evidence="4" type="ORF">GCM10010171_09360</name>
</gene>
<dbReference type="Proteomes" id="UP000660680">
    <property type="component" value="Unassembled WGS sequence"/>
</dbReference>
<dbReference type="PANTHER" id="PTHR10272:SF0">
    <property type="entry name" value="PLATELET-ACTIVATING FACTOR ACETYLHYDROLASE"/>
    <property type="match status" value="1"/>
</dbReference>
<protein>
    <submittedName>
        <fullName evidence="4">Uncharacterized protein</fullName>
    </submittedName>
</protein>
<evidence type="ECO:0000256" key="1">
    <source>
        <dbReference type="ARBA" id="ARBA00022801"/>
    </source>
</evidence>
<organism evidence="4 5">
    <name type="scientific">Actinokineospora fastidiosa</name>
    <dbReference type="NCBI Taxonomy" id="1816"/>
    <lineage>
        <taxon>Bacteria</taxon>
        <taxon>Bacillati</taxon>
        <taxon>Actinomycetota</taxon>
        <taxon>Actinomycetes</taxon>
        <taxon>Pseudonocardiales</taxon>
        <taxon>Pseudonocardiaceae</taxon>
        <taxon>Actinokineospora</taxon>
    </lineage>
</organism>
<dbReference type="AlphaFoldDB" id="A0A918G4W2"/>
<dbReference type="Pfam" id="PF03403">
    <property type="entry name" value="PAF-AH_p_II"/>
    <property type="match status" value="2"/>
</dbReference>
<keyword evidence="1" id="KW-0378">Hydrolase</keyword>
<comment type="caution">
    <text evidence="4">The sequence shown here is derived from an EMBL/GenBank/DDBJ whole genome shotgun (WGS) entry which is preliminary data.</text>
</comment>
<name>A0A918G4W2_9PSEU</name>
<dbReference type="Gene3D" id="3.40.50.1820">
    <property type="entry name" value="alpha/beta hydrolase"/>
    <property type="match status" value="1"/>
</dbReference>
<dbReference type="GO" id="GO:0016042">
    <property type="term" value="P:lipid catabolic process"/>
    <property type="evidence" value="ECO:0007669"/>
    <property type="project" value="UniProtKB-KW"/>
</dbReference>
<dbReference type="InterPro" id="IPR029058">
    <property type="entry name" value="AB_hydrolase_fold"/>
</dbReference>
<evidence type="ECO:0000313" key="5">
    <source>
        <dbReference type="Proteomes" id="UP000660680"/>
    </source>
</evidence>
<evidence type="ECO:0000256" key="2">
    <source>
        <dbReference type="ARBA" id="ARBA00022963"/>
    </source>
</evidence>
<dbReference type="EMBL" id="BMRB01000001">
    <property type="protein sequence ID" value="GGS18912.1"/>
    <property type="molecule type" value="Genomic_DNA"/>
</dbReference>
<reference evidence="4" key="1">
    <citation type="journal article" date="2014" name="Int. J. Syst. Evol. Microbiol.">
        <title>Complete genome sequence of Corynebacterium casei LMG S-19264T (=DSM 44701T), isolated from a smear-ripened cheese.</title>
        <authorList>
            <consortium name="US DOE Joint Genome Institute (JGI-PGF)"/>
            <person name="Walter F."/>
            <person name="Albersmeier A."/>
            <person name="Kalinowski J."/>
            <person name="Ruckert C."/>
        </authorList>
    </citation>
    <scope>NUCLEOTIDE SEQUENCE</scope>
    <source>
        <strain evidence="4">JCM 3276</strain>
    </source>
</reference>
<sequence>MGVGSLRVVDRERGDPLGGVDYRELMVDIRYPARWEAGEAAAQFGAGEAAAFGELAGRFNYGVEPGGFDWAATRTHAYRDVPVREGRWPVVIYSPGLGDARAWNTGLVDDLVSRGHVVITIDHTYDSSGVQFPGGRVVRSVLFDAEPSRELIKTVLDTRVADLRFVLDQLPHVAARFRMDLRRVAVVGHSAGGAAGLQAMYEDARIQAAVNFDGQLSYAFTDDGSDLIQVAQAGLCRPFLLVGAGPPKPSWRALMAHSEGPHSALSAPHATHASFTDAEALLRGDPHGLVEWNRRVVADFLDRAIG</sequence>
<dbReference type="SUPFAM" id="SSF53474">
    <property type="entry name" value="alpha/beta-Hydrolases"/>
    <property type="match status" value="1"/>
</dbReference>
<keyword evidence="3" id="KW-0443">Lipid metabolism</keyword>
<keyword evidence="5" id="KW-1185">Reference proteome</keyword>
<dbReference type="PANTHER" id="PTHR10272">
    <property type="entry name" value="PLATELET-ACTIVATING FACTOR ACETYLHYDROLASE"/>
    <property type="match status" value="1"/>
</dbReference>
<dbReference type="GO" id="GO:0003847">
    <property type="term" value="F:1-alkyl-2-acetylglycerophosphocholine esterase activity"/>
    <property type="evidence" value="ECO:0007669"/>
    <property type="project" value="TreeGrafter"/>
</dbReference>
<reference evidence="4" key="2">
    <citation type="submission" date="2020-09" db="EMBL/GenBank/DDBJ databases">
        <authorList>
            <person name="Sun Q."/>
            <person name="Ohkuma M."/>
        </authorList>
    </citation>
    <scope>NUCLEOTIDE SEQUENCE</scope>
    <source>
        <strain evidence="4">JCM 3276</strain>
    </source>
</reference>
<evidence type="ECO:0000313" key="4">
    <source>
        <dbReference type="EMBL" id="GGS18912.1"/>
    </source>
</evidence>
<accession>A0A918G4W2</accession>